<dbReference type="PANTHER" id="PTHR43464:SF19">
    <property type="entry name" value="UBIQUINONE BIOSYNTHESIS O-METHYLTRANSFERASE, MITOCHONDRIAL"/>
    <property type="match status" value="1"/>
</dbReference>
<dbReference type="GO" id="GO:0008168">
    <property type="term" value="F:methyltransferase activity"/>
    <property type="evidence" value="ECO:0007669"/>
    <property type="project" value="UniProtKB-KW"/>
</dbReference>
<dbReference type="AlphaFoldDB" id="A0A939JGT7"/>
<evidence type="ECO:0000256" key="1">
    <source>
        <dbReference type="ARBA" id="ARBA00022603"/>
    </source>
</evidence>
<evidence type="ECO:0000256" key="2">
    <source>
        <dbReference type="ARBA" id="ARBA00022679"/>
    </source>
</evidence>
<name>A0A939JGT7_9ACTN</name>
<dbReference type="Gene3D" id="3.40.50.150">
    <property type="entry name" value="Vaccinia Virus protein VP39"/>
    <property type="match status" value="1"/>
</dbReference>
<comment type="caution">
    <text evidence="5">The sequence shown here is derived from an EMBL/GenBank/DDBJ whole genome shotgun (WGS) entry which is preliminary data.</text>
</comment>
<evidence type="ECO:0000259" key="4">
    <source>
        <dbReference type="Pfam" id="PF13649"/>
    </source>
</evidence>
<dbReference type="EMBL" id="JAFLRJ010000056">
    <property type="protein sequence ID" value="MBO0511445.1"/>
    <property type="molecule type" value="Genomic_DNA"/>
</dbReference>
<reference evidence="5" key="1">
    <citation type="submission" date="2021-03" db="EMBL/GenBank/DDBJ databases">
        <title>Streptomyces poriferae sp. nov., a novel marine sponge-derived Actinobacteria species with anti-MRSA activity.</title>
        <authorList>
            <person name="Sandoval-Powers M."/>
            <person name="Kralova S."/>
            <person name="Nguyen G.-S."/>
            <person name="Fawwal D."/>
            <person name="Degnes K."/>
            <person name="Klinkenberg G."/>
            <person name="Sletta H."/>
            <person name="Wentzel A."/>
            <person name="Liles M.R."/>
        </authorList>
    </citation>
    <scope>NUCLEOTIDE SEQUENCE</scope>
    <source>
        <strain evidence="5">DSM 41794</strain>
    </source>
</reference>
<organism evidence="5 6">
    <name type="scientific">Streptomyces beijiangensis</name>
    <dbReference type="NCBI Taxonomy" id="163361"/>
    <lineage>
        <taxon>Bacteria</taxon>
        <taxon>Bacillati</taxon>
        <taxon>Actinomycetota</taxon>
        <taxon>Actinomycetes</taxon>
        <taxon>Kitasatosporales</taxon>
        <taxon>Streptomycetaceae</taxon>
        <taxon>Streptomyces</taxon>
    </lineage>
</organism>
<evidence type="ECO:0000256" key="3">
    <source>
        <dbReference type="ARBA" id="ARBA00022691"/>
    </source>
</evidence>
<dbReference type="PANTHER" id="PTHR43464">
    <property type="entry name" value="METHYLTRANSFERASE"/>
    <property type="match status" value="1"/>
</dbReference>
<keyword evidence="6" id="KW-1185">Reference proteome</keyword>
<dbReference type="InterPro" id="IPR041698">
    <property type="entry name" value="Methyltransf_25"/>
</dbReference>
<protein>
    <submittedName>
        <fullName evidence="5">Class I SAM-dependent methyltransferase</fullName>
    </submittedName>
</protein>
<dbReference type="Pfam" id="PF13649">
    <property type="entry name" value="Methyltransf_25"/>
    <property type="match status" value="1"/>
</dbReference>
<keyword evidence="3" id="KW-0949">S-adenosyl-L-methionine</keyword>
<dbReference type="GO" id="GO:0032259">
    <property type="term" value="P:methylation"/>
    <property type="evidence" value="ECO:0007669"/>
    <property type="project" value="UniProtKB-KW"/>
</dbReference>
<keyword evidence="2" id="KW-0808">Transferase</keyword>
<dbReference type="SUPFAM" id="SSF53335">
    <property type="entry name" value="S-adenosyl-L-methionine-dependent methyltransferases"/>
    <property type="match status" value="1"/>
</dbReference>
<dbReference type="InterPro" id="IPR029063">
    <property type="entry name" value="SAM-dependent_MTases_sf"/>
</dbReference>
<evidence type="ECO:0000313" key="5">
    <source>
        <dbReference type="EMBL" id="MBO0511445.1"/>
    </source>
</evidence>
<dbReference type="CDD" id="cd02440">
    <property type="entry name" value="AdoMet_MTases"/>
    <property type="match status" value="1"/>
</dbReference>
<keyword evidence="1 5" id="KW-0489">Methyltransferase</keyword>
<dbReference type="RefSeq" id="WP_206960862.1">
    <property type="nucleotide sequence ID" value="NZ_BAAAJJ010000007.1"/>
</dbReference>
<dbReference type="Proteomes" id="UP000664167">
    <property type="component" value="Unassembled WGS sequence"/>
</dbReference>
<accession>A0A939JGT7</accession>
<sequence length="223" mass="24281">MNAPSPEPGSALDVVRSWDARADRYLQLFRHEWDAKPFDQAVLADFAERVGEGGRVYDAGCGPCGHVTAMLAERALDVRGIDLSPRCIELARREKPGCRFEVMDQQAIAPADLLDGLVSYYSLHDQPKKELPGTLAAWGAAIRPGGRLLIVAKEGAGDGVVDDPMGGDLQVYWAEFTEEELRSGAEAASFRVDDLTTRAAYSDEIRTRRIYLSATRVPASGTA</sequence>
<gene>
    <name evidence="5" type="ORF">J0695_06430</name>
</gene>
<feature type="domain" description="Methyltransferase" evidence="4">
    <location>
        <begin position="56"/>
        <end position="146"/>
    </location>
</feature>
<proteinExistence type="predicted"/>
<evidence type="ECO:0000313" key="6">
    <source>
        <dbReference type="Proteomes" id="UP000664167"/>
    </source>
</evidence>